<evidence type="ECO:0000313" key="1">
    <source>
        <dbReference type="Proteomes" id="UP000887579"/>
    </source>
</evidence>
<dbReference type="WBParaSite" id="ES5_v2.g26412.t1">
    <property type="protein sequence ID" value="ES5_v2.g26412.t1"/>
    <property type="gene ID" value="ES5_v2.g26412"/>
</dbReference>
<protein>
    <submittedName>
        <fullName evidence="2">Uncharacterized protein</fullName>
    </submittedName>
</protein>
<accession>A0AC34GA08</accession>
<sequence>MFSKCFHCHKLSFQSNSKFLRKIAFDRLSQSYERFKFYKSDEIECSAIFYYKGGEQHTDVCIAFSLDKNPRDRILHGSFKYQIVVERPGNPYKSEVKTCSWNYDDSAFIESNHFVVMPRKKMAQLFEGGAKPKIVIFDASFEKGEHLAYIPRNVPDDPTPYTLSVLSEFFKTDGIHRRSGICRCDGNFFYMNIEYKKPNFNLYFVLLNPPRDGSITGKMYVWIEDRKHEKTEIPVDFTSANRSTAFRHMLAKDFQNLFGKYRTQVELKFEAEFN</sequence>
<reference evidence="2" key="1">
    <citation type="submission" date="2022-11" db="UniProtKB">
        <authorList>
            <consortium name="WormBaseParasite"/>
        </authorList>
    </citation>
    <scope>IDENTIFICATION</scope>
</reference>
<dbReference type="Proteomes" id="UP000887579">
    <property type="component" value="Unplaced"/>
</dbReference>
<proteinExistence type="predicted"/>
<organism evidence="1 2">
    <name type="scientific">Panagrolaimus sp. ES5</name>
    <dbReference type="NCBI Taxonomy" id="591445"/>
    <lineage>
        <taxon>Eukaryota</taxon>
        <taxon>Metazoa</taxon>
        <taxon>Ecdysozoa</taxon>
        <taxon>Nematoda</taxon>
        <taxon>Chromadorea</taxon>
        <taxon>Rhabditida</taxon>
        <taxon>Tylenchina</taxon>
        <taxon>Panagrolaimomorpha</taxon>
        <taxon>Panagrolaimoidea</taxon>
        <taxon>Panagrolaimidae</taxon>
        <taxon>Panagrolaimus</taxon>
    </lineage>
</organism>
<name>A0AC34GA08_9BILA</name>
<evidence type="ECO:0000313" key="2">
    <source>
        <dbReference type="WBParaSite" id="ES5_v2.g26412.t1"/>
    </source>
</evidence>